<sequence length="174" mass="19372">MTMSRVVPVLLAIFLSAGHAAANPDRWRSEGWKTDFSRNSIEWSEILSGGPPRDGIPSIDSPDFEKASANKTLDQREPVIQLQIGNEIRAYPLSILTWHEIVNDTFDGMPVAVTYCPLCNASITFDRRVDGRILEFGTTGKLRHSDLVMYDRQTESWWQQFTGEAIAGALTGSA</sequence>
<feature type="signal peptide" evidence="1">
    <location>
        <begin position="1"/>
        <end position="22"/>
    </location>
</feature>
<keyword evidence="3" id="KW-1185">Reference proteome</keyword>
<dbReference type="STRING" id="472175.EL18_00764"/>
<dbReference type="eggNOG" id="COG2128">
    <property type="taxonomic scope" value="Bacteria"/>
</dbReference>
<reference evidence="2 3" key="1">
    <citation type="submission" date="2014-05" db="EMBL/GenBank/DDBJ databases">
        <title>Draft Genome Sequence of Nitratireductor basaltis Strain UMTGB225, A Marine Bacterium Isolated from Green Barrel Tunicate.</title>
        <authorList>
            <person name="Gan H.Y."/>
        </authorList>
    </citation>
    <scope>NUCLEOTIDE SEQUENCE [LARGE SCALE GENOMIC DNA]</scope>
    <source>
        <strain evidence="2 3">UMTGB225</strain>
    </source>
</reference>
<dbReference type="EMBL" id="JMQM01000001">
    <property type="protein sequence ID" value="KFB09746.1"/>
    <property type="molecule type" value="Genomic_DNA"/>
</dbReference>
<name>A0A084U9W0_9HYPH</name>
<dbReference type="AlphaFoldDB" id="A0A084U9W0"/>
<accession>A0A084U9W0</accession>
<evidence type="ECO:0000313" key="3">
    <source>
        <dbReference type="Proteomes" id="UP000053675"/>
    </source>
</evidence>
<gene>
    <name evidence="2" type="ORF">EL18_00764</name>
</gene>
<dbReference type="PATRIC" id="fig|472175.3.peg.777"/>
<evidence type="ECO:0000313" key="2">
    <source>
        <dbReference type="EMBL" id="KFB09746.1"/>
    </source>
</evidence>
<organism evidence="2 3">
    <name type="scientific">Nitratireductor basaltis</name>
    <dbReference type="NCBI Taxonomy" id="472175"/>
    <lineage>
        <taxon>Bacteria</taxon>
        <taxon>Pseudomonadati</taxon>
        <taxon>Pseudomonadota</taxon>
        <taxon>Alphaproteobacteria</taxon>
        <taxon>Hyphomicrobiales</taxon>
        <taxon>Phyllobacteriaceae</taxon>
        <taxon>Nitratireductor</taxon>
    </lineage>
</organism>
<evidence type="ECO:0000256" key="1">
    <source>
        <dbReference type="SAM" id="SignalP"/>
    </source>
</evidence>
<protein>
    <recommendedName>
        <fullName evidence="4">DUF3179 domain-containing protein</fullName>
    </recommendedName>
</protein>
<comment type="caution">
    <text evidence="2">The sequence shown here is derived from an EMBL/GenBank/DDBJ whole genome shotgun (WGS) entry which is preliminary data.</text>
</comment>
<dbReference type="Pfam" id="PF11376">
    <property type="entry name" value="DUF3179"/>
    <property type="match status" value="1"/>
</dbReference>
<dbReference type="Proteomes" id="UP000053675">
    <property type="component" value="Unassembled WGS sequence"/>
</dbReference>
<keyword evidence="1" id="KW-0732">Signal</keyword>
<feature type="chain" id="PRO_5001783091" description="DUF3179 domain-containing protein" evidence="1">
    <location>
        <begin position="23"/>
        <end position="174"/>
    </location>
</feature>
<proteinExistence type="predicted"/>
<evidence type="ECO:0008006" key="4">
    <source>
        <dbReference type="Google" id="ProtNLM"/>
    </source>
</evidence>
<dbReference type="InterPro" id="IPR021516">
    <property type="entry name" value="DUF3179"/>
</dbReference>